<keyword evidence="2" id="KW-0802">TPR repeat</keyword>
<dbReference type="SUPFAM" id="SSF56601">
    <property type="entry name" value="beta-lactamase/transpeptidase-like"/>
    <property type="match status" value="1"/>
</dbReference>
<evidence type="ECO:0000256" key="2">
    <source>
        <dbReference type="PROSITE-ProRule" id="PRU00339"/>
    </source>
</evidence>
<keyword evidence="3" id="KW-0732">Signal</keyword>
<dbReference type="InterPro" id="IPR001466">
    <property type="entry name" value="Beta-lactam-related"/>
</dbReference>
<dbReference type="InterPro" id="IPR051478">
    <property type="entry name" value="Beta-lactamase-like_AB/R"/>
</dbReference>
<dbReference type="EMBL" id="QJKB01000003">
    <property type="protein sequence ID" value="PXX44140.1"/>
    <property type="molecule type" value="Genomic_DNA"/>
</dbReference>
<sequence length="491" mass="53571">MKNMNKPIPRPCLPRVFSPILLLAFSCLSLPAFAAPPLTDAEILALMKQRINVDKKGVGMVVGVIDERGSRVISHGYTDLSRKRAVDGDSLFEIGSITKVFTGLLLVDMAEKSEVSLQDPVAKYLPATVRMPAKGDRQITLADLSVHRSGLPRVPPDMVRNGLASPYASFTTERLYDFLSGYQLPREPGARSEYSNLGVGLLAHTLSLRIGSSYEELVRQRITIPLGMYGTGIRMDEKMRQHLATGHAIKAEIMPAPEWYLGSLEGAGALRSSVNDMLKFLAANMGKTDTPLKHIMEKMQLPFEAGKPVLLAWGRHNKMHGSMILTHGGKTAGYNSYMGFDKQTGVGTVVLTNADISTADIGNKIINSAFPLVLHAPPSSLVQILEQQGYAQLLPEYQKLNAADAAFSLSEGVLNNWGYSLLEQSRTSAAIEVFKLAVHLYPDSANTYDSLAEAYEKSGDTALAIKNYQLSLKRNPDNQQASKRLLALGAQ</sequence>
<dbReference type="SMART" id="SM00028">
    <property type="entry name" value="TPR"/>
    <property type="match status" value="2"/>
</dbReference>
<dbReference type="PANTHER" id="PTHR22935:SF95">
    <property type="entry name" value="BETA-LACTAMASE-LIKE 1-RELATED"/>
    <property type="match status" value="1"/>
</dbReference>
<dbReference type="AlphaFoldDB" id="A0A318J8X5"/>
<keyword evidence="6" id="KW-1185">Reference proteome</keyword>
<protein>
    <submittedName>
        <fullName evidence="5">CubicO group peptidase (Beta-lactamase class C family)</fullName>
    </submittedName>
</protein>
<dbReference type="Pfam" id="PF00144">
    <property type="entry name" value="Beta-lactamase"/>
    <property type="match status" value="1"/>
</dbReference>
<dbReference type="Proteomes" id="UP000247792">
    <property type="component" value="Unassembled WGS sequence"/>
</dbReference>
<dbReference type="Gene3D" id="3.40.710.10">
    <property type="entry name" value="DD-peptidase/beta-lactamase superfamily"/>
    <property type="match status" value="1"/>
</dbReference>
<name>A0A318J8X5_9BURK</name>
<dbReference type="Pfam" id="PF13181">
    <property type="entry name" value="TPR_8"/>
    <property type="match status" value="1"/>
</dbReference>
<evidence type="ECO:0000313" key="6">
    <source>
        <dbReference type="Proteomes" id="UP000247792"/>
    </source>
</evidence>
<dbReference type="InterPro" id="IPR012338">
    <property type="entry name" value="Beta-lactam/transpept-like"/>
</dbReference>
<organism evidence="5 6">
    <name type="scientific">Undibacterium pigrum</name>
    <dbReference type="NCBI Taxonomy" id="401470"/>
    <lineage>
        <taxon>Bacteria</taxon>
        <taxon>Pseudomonadati</taxon>
        <taxon>Pseudomonadota</taxon>
        <taxon>Betaproteobacteria</taxon>
        <taxon>Burkholderiales</taxon>
        <taxon>Oxalobacteraceae</taxon>
        <taxon>Undibacterium</taxon>
    </lineage>
</organism>
<gene>
    <name evidence="5" type="ORF">DFR42_103409</name>
</gene>
<comment type="similarity">
    <text evidence="1">Belongs to the beta-lactamase family.</text>
</comment>
<feature type="domain" description="Beta-lactamase-related" evidence="4">
    <location>
        <begin position="55"/>
        <end position="357"/>
    </location>
</feature>
<comment type="caution">
    <text evidence="5">The sequence shown here is derived from an EMBL/GenBank/DDBJ whole genome shotgun (WGS) entry which is preliminary data.</text>
</comment>
<dbReference type="OrthoDB" id="9801061at2"/>
<feature type="chain" id="PRO_5016388660" evidence="3">
    <location>
        <begin position="35"/>
        <end position="491"/>
    </location>
</feature>
<feature type="signal peptide" evidence="3">
    <location>
        <begin position="1"/>
        <end position="34"/>
    </location>
</feature>
<evidence type="ECO:0000256" key="1">
    <source>
        <dbReference type="ARBA" id="ARBA00038473"/>
    </source>
</evidence>
<evidence type="ECO:0000313" key="5">
    <source>
        <dbReference type="EMBL" id="PXX44140.1"/>
    </source>
</evidence>
<evidence type="ECO:0000259" key="4">
    <source>
        <dbReference type="Pfam" id="PF00144"/>
    </source>
</evidence>
<dbReference type="SUPFAM" id="SSF48452">
    <property type="entry name" value="TPR-like"/>
    <property type="match status" value="1"/>
</dbReference>
<evidence type="ECO:0000256" key="3">
    <source>
        <dbReference type="SAM" id="SignalP"/>
    </source>
</evidence>
<dbReference type="PROSITE" id="PS51257">
    <property type="entry name" value="PROKAR_LIPOPROTEIN"/>
    <property type="match status" value="1"/>
</dbReference>
<dbReference type="PROSITE" id="PS50005">
    <property type="entry name" value="TPR"/>
    <property type="match status" value="1"/>
</dbReference>
<dbReference type="Gene3D" id="1.25.40.10">
    <property type="entry name" value="Tetratricopeptide repeat domain"/>
    <property type="match status" value="1"/>
</dbReference>
<proteinExistence type="inferred from homology"/>
<reference evidence="5 6" key="1">
    <citation type="submission" date="2018-05" db="EMBL/GenBank/DDBJ databases">
        <title>Genomic Encyclopedia of Type Strains, Phase IV (KMG-IV): sequencing the most valuable type-strain genomes for metagenomic binning, comparative biology and taxonomic classification.</title>
        <authorList>
            <person name="Goeker M."/>
        </authorList>
    </citation>
    <scope>NUCLEOTIDE SEQUENCE [LARGE SCALE GENOMIC DNA]</scope>
    <source>
        <strain evidence="5 6">DSM 19792</strain>
    </source>
</reference>
<dbReference type="InterPro" id="IPR011990">
    <property type="entry name" value="TPR-like_helical_dom_sf"/>
</dbReference>
<dbReference type="RefSeq" id="WP_110255385.1">
    <property type="nucleotide sequence ID" value="NZ_QJKB01000003.1"/>
</dbReference>
<dbReference type="PANTHER" id="PTHR22935">
    <property type="entry name" value="PENICILLIN-BINDING PROTEIN"/>
    <property type="match status" value="1"/>
</dbReference>
<feature type="repeat" description="TPR" evidence="2">
    <location>
        <begin position="445"/>
        <end position="478"/>
    </location>
</feature>
<accession>A0A318J8X5</accession>
<dbReference type="InterPro" id="IPR019734">
    <property type="entry name" value="TPR_rpt"/>
</dbReference>